<dbReference type="PANTHER" id="PTHR22946">
    <property type="entry name" value="DIENELACTONE HYDROLASE DOMAIN-CONTAINING PROTEIN-RELATED"/>
    <property type="match status" value="1"/>
</dbReference>
<dbReference type="HOGENOM" id="CLU_034451_1_1_7"/>
<feature type="chain" id="PRO_5003213690" evidence="2">
    <location>
        <begin position="24"/>
        <end position="418"/>
    </location>
</feature>
<evidence type="ECO:0000256" key="1">
    <source>
        <dbReference type="ARBA" id="ARBA00022801"/>
    </source>
</evidence>
<evidence type="ECO:0000256" key="2">
    <source>
        <dbReference type="SAM" id="SignalP"/>
    </source>
</evidence>
<dbReference type="GO" id="GO:0016787">
    <property type="term" value="F:hydrolase activity"/>
    <property type="evidence" value="ECO:0007669"/>
    <property type="project" value="UniProtKB-KW"/>
</dbReference>
<dbReference type="STRING" id="643562.Daes_1124"/>
<dbReference type="SUPFAM" id="SSF53474">
    <property type="entry name" value="alpha/beta-Hydrolases"/>
    <property type="match status" value="1"/>
</dbReference>
<evidence type="ECO:0000313" key="3">
    <source>
        <dbReference type="EMBL" id="ADU62140.1"/>
    </source>
</evidence>
<sequence length="418" mass="46341" precursor="true">MKNYVSFLVSFAVLLLPLSNVHAEDGNAFDAHATTFSYFFNDSDMDFHFGNIILGAVTNGGAEVGEAFYAASRIKDGDTASWHSEWYALAKRVEARGDKALKAGHRVSAREQLLRAAYYYRISLMAMPGDNPELEKRGKKCRSLMKQAGQLFDPPLEYFEVPFEDTVLPGFFRKADNSGKPAKTLLMIGGGETYIEDLFFYIARQSHDRGYNFMTIDLPGQGMLPHYGHVFRTDTNVPMKAVVDYALSRPDVDPAMLAAYGISGGGLFVPQAAMHDPRIKAIAMSSGVVDAYALFATMPAAFATEKDMKSWTPFHAAVVDAICWRYGVDKPSQLIEANRGNTFDSTKIHVPALLLMGEGEYRSKEVQRQQKIALDGFTDSRSKMVITPSDEGATNHCLMENRSLVGAVLFDWLDEVLK</sequence>
<name>E6VTG3_PSEA9</name>
<accession>E6VTG3</accession>
<reference evidence="4" key="1">
    <citation type="submission" date="2010-12" db="EMBL/GenBank/DDBJ databases">
        <title>Complete sequence of Desulfovibrio aespoeensis Aspo-2.</title>
        <authorList>
            <consortium name="US DOE Joint Genome Institute"/>
            <person name="Lucas S."/>
            <person name="Copeland A."/>
            <person name="Lapidus A."/>
            <person name="Cheng J.-F."/>
            <person name="Goodwin L."/>
            <person name="Pitluck S."/>
            <person name="Chertkov O."/>
            <person name="Misra M."/>
            <person name="Detter J.C."/>
            <person name="Han C."/>
            <person name="Tapia R."/>
            <person name="Land M."/>
            <person name="Hauser L."/>
            <person name="Kyrpides N."/>
            <person name="Ivanova N."/>
            <person name="Ovchinnikova G."/>
            <person name="Pedersen K."/>
            <person name="Jagevall S."/>
            <person name="Hazen T."/>
            <person name="Woyke T."/>
        </authorList>
    </citation>
    <scope>NUCLEOTIDE SEQUENCE [LARGE SCALE GENOMIC DNA]</scope>
    <source>
        <strain evidence="4">ATCC 700646 / DSM 10631 / Aspo-2</strain>
    </source>
</reference>
<dbReference type="InterPro" id="IPR010520">
    <property type="entry name" value="FrsA-like"/>
</dbReference>
<keyword evidence="4" id="KW-1185">Reference proteome</keyword>
<protein>
    <submittedName>
        <fullName evidence="3">Uncharacterized protein</fullName>
    </submittedName>
</protein>
<dbReference type="InterPro" id="IPR029058">
    <property type="entry name" value="AB_hydrolase_fold"/>
</dbReference>
<dbReference type="Gene3D" id="1.20.1440.110">
    <property type="entry name" value="acylaminoacyl peptidase"/>
    <property type="match status" value="1"/>
</dbReference>
<proteinExistence type="predicted"/>
<dbReference type="Proteomes" id="UP000002191">
    <property type="component" value="Chromosome"/>
</dbReference>
<dbReference type="PANTHER" id="PTHR22946:SF12">
    <property type="entry name" value="CONIDIAL PIGMENT BIOSYNTHESIS PROTEIN AYG1 (AFU_ORTHOLOGUE AFUA_2G17550)"/>
    <property type="match status" value="1"/>
</dbReference>
<gene>
    <name evidence="3" type="ordered locus">Daes_1124</name>
</gene>
<dbReference type="KEGG" id="das:Daes_1124"/>
<feature type="signal peptide" evidence="2">
    <location>
        <begin position="1"/>
        <end position="23"/>
    </location>
</feature>
<dbReference type="EMBL" id="CP002431">
    <property type="protein sequence ID" value="ADU62140.1"/>
    <property type="molecule type" value="Genomic_DNA"/>
</dbReference>
<keyword evidence="2" id="KW-0732">Signal</keyword>
<keyword evidence="1" id="KW-0378">Hydrolase</keyword>
<dbReference type="RefSeq" id="WP_013514071.1">
    <property type="nucleotide sequence ID" value="NC_014844.1"/>
</dbReference>
<dbReference type="OrthoDB" id="217645at2"/>
<dbReference type="Gene3D" id="3.40.50.1820">
    <property type="entry name" value="alpha/beta hydrolase"/>
    <property type="match status" value="1"/>
</dbReference>
<dbReference type="AlphaFoldDB" id="E6VTG3"/>
<organism evidence="3 4">
    <name type="scientific">Pseudodesulfovibrio aespoeensis (strain ATCC 700646 / DSM 10631 / Aspo-2)</name>
    <name type="common">Desulfovibrio aespoeensis</name>
    <dbReference type="NCBI Taxonomy" id="643562"/>
    <lineage>
        <taxon>Bacteria</taxon>
        <taxon>Pseudomonadati</taxon>
        <taxon>Thermodesulfobacteriota</taxon>
        <taxon>Desulfovibrionia</taxon>
        <taxon>Desulfovibrionales</taxon>
        <taxon>Desulfovibrionaceae</taxon>
    </lineage>
</organism>
<dbReference type="InterPro" id="IPR050261">
    <property type="entry name" value="FrsA_esterase"/>
</dbReference>
<dbReference type="ESTHER" id="desao-e6vtg3">
    <property type="family name" value="Duf_1100-S"/>
</dbReference>
<evidence type="ECO:0000313" key="4">
    <source>
        <dbReference type="Proteomes" id="UP000002191"/>
    </source>
</evidence>
<dbReference type="Pfam" id="PF06500">
    <property type="entry name" value="FrsA-like"/>
    <property type="match status" value="1"/>
</dbReference>
<reference evidence="3 4" key="2">
    <citation type="journal article" date="2014" name="Genome Announc.">
        <title>Complete Genome Sequence of the Subsurface, Mesophilic Sulfate-Reducing Bacterium Desulfovibrio aespoeensis Aspo-2.</title>
        <authorList>
            <person name="Pedersen K."/>
            <person name="Bengtsson A."/>
            <person name="Edlund J."/>
            <person name="Rabe L."/>
            <person name="Hazen T."/>
            <person name="Chakraborty R."/>
            <person name="Goodwin L."/>
            <person name="Shapiro N."/>
        </authorList>
    </citation>
    <scope>NUCLEOTIDE SEQUENCE [LARGE SCALE GENOMIC DNA]</scope>
    <source>
        <strain evidence="4">ATCC 700646 / DSM 10631 / Aspo-2</strain>
    </source>
</reference>
<dbReference type="eggNOG" id="COG1506">
    <property type="taxonomic scope" value="Bacteria"/>
</dbReference>